<dbReference type="EMBL" id="CP007451">
    <property type="protein sequence ID" value="AHW58946.1"/>
    <property type="molecule type" value="Genomic_DNA"/>
</dbReference>
<dbReference type="InterPro" id="IPR031712">
    <property type="entry name" value="DUF5077"/>
</dbReference>
<feature type="signal peptide" evidence="1">
    <location>
        <begin position="1"/>
        <end position="22"/>
    </location>
</feature>
<dbReference type="STRING" id="1168034.FH5T_03250"/>
<proteinExistence type="predicted"/>
<dbReference type="AlphaFoldDB" id="X5DXE7"/>
<dbReference type="OrthoDB" id="6014523at2"/>
<evidence type="ECO:0000256" key="1">
    <source>
        <dbReference type="SAM" id="SignalP"/>
    </source>
</evidence>
<feature type="domain" description="DUF5077" evidence="2">
    <location>
        <begin position="41"/>
        <end position="162"/>
    </location>
</feature>
<evidence type="ECO:0000313" key="5">
    <source>
        <dbReference type="Proteomes" id="UP000023772"/>
    </source>
</evidence>
<sequence>MRQKFKLNLLFVLLVFPLSVISCQKDEVIEEKEIPAMSYQIPCEGNSWFVTNVGGNQVKTDDFKNFSWSTKYSVLRTYFRVESAGSIHIGVNAKVSSGSSTLKATFLNETTELVFDNTTNRMEFVGSFTVSEPGYYYLDLQGVDKTADQFATVESVSLGGDACKSGVHFSNEDYFYWGRRGPSVHLGYTVPAEASDVVYFYNEVTVPEGNDVIGSYYMANGFGQGYFGMQVNSTTERRVLFSVWSPYSTDDPSTIPEDQRVQLIAKGANTTTNDFGNEGSGGQSYMQLNWKAGTTYRFLLKAEPSGENTTDYSAWFFDTEQEEWLFVATWRRPKLATFLTGMYSFLENFDTKTGPIERMAYYNNQWVYDTNGAWHEVTKAKFTADPTARDKARLDYAGGYISGDNGFYLKNCGFFNETSPIDTNHERPVLGVAPDIDFSALPQE</sequence>
<gene>
    <name evidence="3" type="ORF">FH5T_03250</name>
    <name evidence="4" type="ORF">SAMN05444285_11524</name>
</gene>
<dbReference type="Proteomes" id="UP000023772">
    <property type="component" value="Chromosome"/>
</dbReference>
<dbReference type="EMBL" id="FOHT01000015">
    <property type="protein sequence ID" value="SET51326.1"/>
    <property type="molecule type" value="Genomic_DNA"/>
</dbReference>
<reference evidence="3 5" key="1">
    <citation type="submission" date="2014-03" db="EMBL/GenBank/DDBJ databases">
        <title>Complete genome sequence of a deeply braunched marine Bacteroidia bacterium Draconibacterium orientale type strain FH5T.</title>
        <authorList>
            <person name="Li X."/>
            <person name="Wang X."/>
            <person name="Xie Z."/>
            <person name="Du Z."/>
            <person name="Chen G."/>
        </authorList>
    </citation>
    <scope>NUCLEOTIDE SEQUENCE [LARGE SCALE GENOMIC DNA]</scope>
    <source>
        <strain evidence="3 5">FH5</strain>
    </source>
</reference>
<dbReference type="InterPro" id="IPR021862">
    <property type="entry name" value="DUF3472"/>
</dbReference>
<name>X5DXE7_9BACT</name>
<dbReference type="PROSITE" id="PS51257">
    <property type="entry name" value="PROKAR_LIPOPROTEIN"/>
    <property type="match status" value="1"/>
</dbReference>
<dbReference type="eggNOG" id="COG4932">
    <property type="taxonomic scope" value="Bacteria"/>
</dbReference>
<dbReference type="Proteomes" id="UP000181981">
    <property type="component" value="Unassembled WGS sequence"/>
</dbReference>
<evidence type="ECO:0000313" key="4">
    <source>
        <dbReference type="EMBL" id="SET51326.1"/>
    </source>
</evidence>
<keyword evidence="5" id="KW-1185">Reference proteome</keyword>
<dbReference type="RefSeq" id="WP_038555604.1">
    <property type="nucleotide sequence ID" value="NZ_FOHT01000015.1"/>
</dbReference>
<evidence type="ECO:0000259" key="2">
    <source>
        <dbReference type="Pfam" id="PF16871"/>
    </source>
</evidence>
<evidence type="ECO:0000313" key="3">
    <source>
        <dbReference type="EMBL" id="AHW58946.1"/>
    </source>
</evidence>
<organism evidence="4 6">
    <name type="scientific">Draconibacterium orientale</name>
    <dbReference type="NCBI Taxonomy" id="1168034"/>
    <lineage>
        <taxon>Bacteria</taxon>
        <taxon>Pseudomonadati</taxon>
        <taxon>Bacteroidota</taxon>
        <taxon>Bacteroidia</taxon>
        <taxon>Marinilabiliales</taxon>
        <taxon>Prolixibacteraceae</taxon>
        <taxon>Draconibacterium</taxon>
    </lineage>
</organism>
<reference evidence="4 6" key="2">
    <citation type="submission" date="2016-10" db="EMBL/GenBank/DDBJ databases">
        <authorList>
            <person name="de Groot N.N."/>
        </authorList>
    </citation>
    <scope>NUCLEOTIDE SEQUENCE [LARGE SCALE GENOMIC DNA]</scope>
    <source>
        <strain evidence="4 6">DSM 25947</strain>
    </source>
</reference>
<protein>
    <recommendedName>
        <fullName evidence="2">DUF5077 domain-containing protein</fullName>
    </recommendedName>
</protein>
<accession>X5DXE7</accession>
<dbReference type="KEGG" id="dori:FH5T_03250"/>
<evidence type="ECO:0000313" key="6">
    <source>
        <dbReference type="Proteomes" id="UP000181981"/>
    </source>
</evidence>
<keyword evidence="1" id="KW-0732">Signal</keyword>
<dbReference type="Pfam" id="PF16871">
    <property type="entry name" value="DUF5077"/>
    <property type="match status" value="1"/>
</dbReference>
<dbReference type="Pfam" id="PF11958">
    <property type="entry name" value="DUF3472"/>
    <property type="match status" value="1"/>
</dbReference>
<feature type="chain" id="PRO_5010515227" description="DUF5077 domain-containing protein" evidence="1">
    <location>
        <begin position="23"/>
        <end position="444"/>
    </location>
</feature>
<dbReference type="HOGENOM" id="CLU_032971_0_0_10"/>